<keyword evidence="2" id="KW-1185">Reference proteome</keyword>
<dbReference type="Proteomes" id="UP000622707">
    <property type="component" value="Unassembled WGS sequence"/>
</dbReference>
<protein>
    <submittedName>
        <fullName evidence="1">Uncharacterized protein</fullName>
    </submittedName>
</protein>
<dbReference type="RefSeq" id="WP_201687593.1">
    <property type="nucleotide sequence ID" value="NZ_JAEQND010000002.1"/>
</dbReference>
<dbReference type="EMBL" id="JAEQND010000002">
    <property type="protein sequence ID" value="MBL0424363.1"/>
    <property type="molecule type" value="Genomic_DNA"/>
</dbReference>
<gene>
    <name evidence="1" type="ORF">JI746_04500</name>
</gene>
<evidence type="ECO:0000313" key="1">
    <source>
        <dbReference type="EMBL" id="MBL0424363.1"/>
    </source>
</evidence>
<name>A0ABS1JJF8_9BURK</name>
<sequence>MDYRCTEAFARQMEAAALRAEGLRQEAIGAFWHAVGAGVRIAWRALLRRLVRPSRTETLFPEA</sequence>
<evidence type="ECO:0000313" key="2">
    <source>
        <dbReference type="Proteomes" id="UP000622707"/>
    </source>
</evidence>
<accession>A0ABS1JJF8</accession>
<organism evidence="1 2">
    <name type="scientific">Ramlibacter alkalitolerans</name>
    <dbReference type="NCBI Taxonomy" id="2039631"/>
    <lineage>
        <taxon>Bacteria</taxon>
        <taxon>Pseudomonadati</taxon>
        <taxon>Pseudomonadota</taxon>
        <taxon>Betaproteobacteria</taxon>
        <taxon>Burkholderiales</taxon>
        <taxon>Comamonadaceae</taxon>
        <taxon>Ramlibacter</taxon>
    </lineage>
</organism>
<proteinExistence type="predicted"/>
<comment type="caution">
    <text evidence="1">The sequence shown here is derived from an EMBL/GenBank/DDBJ whole genome shotgun (WGS) entry which is preliminary data.</text>
</comment>
<reference evidence="1 2" key="1">
    <citation type="journal article" date="2017" name="Int. J. Syst. Evol. Microbiol.">
        <title>Ramlibacter alkalitolerans sp. nov., alkali-tolerant bacterium isolated from soil of ginseng.</title>
        <authorList>
            <person name="Lee D.H."/>
            <person name="Cha C.J."/>
        </authorList>
    </citation>
    <scope>NUCLEOTIDE SEQUENCE [LARGE SCALE GENOMIC DNA]</scope>
    <source>
        <strain evidence="1 2">KACC 19305</strain>
    </source>
</reference>